<dbReference type="SUPFAM" id="SSF46785">
    <property type="entry name" value="Winged helix' DNA-binding domain"/>
    <property type="match status" value="1"/>
</dbReference>
<dbReference type="PROSITE" id="PS50995">
    <property type="entry name" value="HTH_MARR_2"/>
    <property type="match status" value="1"/>
</dbReference>
<dbReference type="SMART" id="SM00347">
    <property type="entry name" value="HTH_MARR"/>
    <property type="match status" value="1"/>
</dbReference>
<dbReference type="Proteomes" id="UP000568380">
    <property type="component" value="Unassembled WGS sequence"/>
</dbReference>
<evidence type="ECO:0000313" key="3">
    <source>
        <dbReference type="Proteomes" id="UP000568380"/>
    </source>
</evidence>
<comment type="caution">
    <text evidence="2">The sequence shown here is derived from an EMBL/GenBank/DDBJ whole genome shotgun (WGS) entry which is preliminary data.</text>
</comment>
<reference evidence="2 3" key="1">
    <citation type="submission" date="2020-08" db="EMBL/GenBank/DDBJ databases">
        <title>Genomic Encyclopedia of Type Strains, Phase IV (KMG-IV): sequencing the most valuable type-strain genomes for metagenomic binning, comparative biology and taxonomic classification.</title>
        <authorList>
            <person name="Goeker M."/>
        </authorList>
    </citation>
    <scope>NUCLEOTIDE SEQUENCE [LARGE SCALE GENOMIC DNA]</scope>
    <source>
        <strain evidence="2 3">DSM 45385</strain>
    </source>
</reference>
<dbReference type="GO" id="GO:0003700">
    <property type="term" value="F:DNA-binding transcription factor activity"/>
    <property type="evidence" value="ECO:0007669"/>
    <property type="project" value="InterPro"/>
</dbReference>
<accession>A0A7W8A7U2</accession>
<dbReference type="InterPro" id="IPR036388">
    <property type="entry name" value="WH-like_DNA-bd_sf"/>
</dbReference>
<keyword evidence="2" id="KW-0238">DNA-binding</keyword>
<keyword evidence="3" id="KW-1185">Reference proteome</keyword>
<evidence type="ECO:0000259" key="1">
    <source>
        <dbReference type="PROSITE" id="PS50995"/>
    </source>
</evidence>
<evidence type="ECO:0000313" key="2">
    <source>
        <dbReference type="EMBL" id="MBB5081134.1"/>
    </source>
</evidence>
<dbReference type="EMBL" id="JACHIN010000010">
    <property type="protein sequence ID" value="MBB5081134.1"/>
    <property type="molecule type" value="Genomic_DNA"/>
</dbReference>
<organism evidence="2 3">
    <name type="scientific">Nonomuraea endophytica</name>
    <dbReference type="NCBI Taxonomy" id="714136"/>
    <lineage>
        <taxon>Bacteria</taxon>
        <taxon>Bacillati</taxon>
        <taxon>Actinomycetota</taxon>
        <taxon>Actinomycetes</taxon>
        <taxon>Streptosporangiales</taxon>
        <taxon>Streptosporangiaceae</taxon>
        <taxon>Nonomuraea</taxon>
    </lineage>
</organism>
<gene>
    <name evidence="2" type="ORF">HNR40_006629</name>
</gene>
<feature type="domain" description="HTH marR-type" evidence="1">
    <location>
        <begin position="5"/>
        <end position="147"/>
    </location>
</feature>
<dbReference type="InterPro" id="IPR000835">
    <property type="entry name" value="HTH_MarR-typ"/>
</dbReference>
<dbReference type="PANTHER" id="PTHR33164">
    <property type="entry name" value="TRANSCRIPTIONAL REGULATOR, MARR FAMILY"/>
    <property type="match status" value="1"/>
</dbReference>
<protein>
    <submittedName>
        <fullName evidence="2">DNA-binding MarR family transcriptional regulator</fullName>
    </submittedName>
</protein>
<dbReference type="PANTHER" id="PTHR33164:SF99">
    <property type="entry name" value="MARR FAMILY REGULATORY PROTEIN"/>
    <property type="match status" value="1"/>
</dbReference>
<dbReference type="InterPro" id="IPR036390">
    <property type="entry name" value="WH_DNA-bd_sf"/>
</dbReference>
<dbReference type="GO" id="GO:0003677">
    <property type="term" value="F:DNA binding"/>
    <property type="evidence" value="ECO:0007669"/>
    <property type="project" value="UniProtKB-KW"/>
</dbReference>
<dbReference type="AlphaFoldDB" id="A0A7W8A7U2"/>
<dbReference type="Pfam" id="PF12802">
    <property type="entry name" value="MarR_2"/>
    <property type="match status" value="1"/>
</dbReference>
<proteinExistence type="predicted"/>
<name>A0A7W8A7U2_9ACTN</name>
<dbReference type="Gene3D" id="1.10.10.10">
    <property type="entry name" value="Winged helix-like DNA-binding domain superfamily/Winged helix DNA-binding domain"/>
    <property type="match status" value="1"/>
</dbReference>
<dbReference type="GO" id="GO:0006950">
    <property type="term" value="P:response to stress"/>
    <property type="evidence" value="ECO:0007669"/>
    <property type="project" value="TreeGrafter"/>
</dbReference>
<sequence length="147" mass="16454">MTEMRDDTALDAWEAYRRLRLHVDAEVARDLERASGLSMADYDVLAALAALSGGEHCIRVRGLTEHLHWAHSRLSRQLGRMEQRGLVDREKCELDGRGEDVVLTDAGRRAHDRAAPVHLDAVRRHFTGALSPEQLAAFTAIARHITP</sequence>
<dbReference type="InterPro" id="IPR039422">
    <property type="entry name" value="MarR/SlyA-like"/>
</dbReference>